<dbReference type="Proteomes" id="UP000215506">
    <property type="component" value="Unassembled WGS sequence"/>
</dbReference>
<dbReference type="EMBL" id="NGAF01000764">
    <property type="protein sequence ID" value="OXR39532.1"/>
    <property type="molecule type" value="Genomic_DNA"/>
</dbReference>
<dbReference type="AlphaFoldDB" id="A0A231GSG6"/>
<keyword evidence="2" id="KW-1185">Reference proteome</keyword>
<evidence type="ECO:0000313" key="2">
    <source>
        <dbReference type="Proteomes" id="UP000215506"/>
    </source>
</evidence>
<name>A0A231GSG6_9NOCA</name>
<accession>A0A231GSG6</accession>
<reference evidence="1 2" key="1">
    <citation type="submission" date="2017-07" db="EMBL/GenBank/DDBJ databases">
        <title>First draft Genome Sequence of Nocardia cerradoensis isolated from human infection.</title>
        <authorList>
            <person name="Carrasco G."/>
        </authorList>
    </citation>
    <scope>NUCLEOTIDE SEQUENCE [LARGE SCALE GENOMIC DNA]</scope>
    <source>
        <strain evidence="1 2">CNM20130759</strain>
    </source>
</reference>
<proteinExistence type="predicted"/>
<protein>
    <submittedName>
        <fullName evidence="1">Uncharacterized protein</fullName>
    </submittedName>
</protein>
<organism evidence="1 2">
    <name type="scientific">Nocardia cerradoensis</name>
    <dbReference type="NCBI Taxonomy" id="85688"/>
    <lineage>
        <taxon>Bacteria</taxon>
        <taxon>Bacillati</taxon>
        <taxon>Actinomycetota</taxon>
        <taxon>Actinomycetes</taxon>
        <taxon>Mycobacteriales</taxon>
        <taxon>Nocardiaceae</taxon>
        <taxon>Nocardia</taxon>
    </lineage>
</organism>
<gene>
    <name evidence="1" type="ORF">B7C42_08400</name>
</gene>
<sequence>MTSSRAPMARPIAPAKDGSMYILVPSLLRVMEVEMMMSRSPAA</sequence>
<comment type="caution">
    <text evidence="1">The sequence shown here is derived from an EMBL/GenBank/DDBJ whole genome shotgun (WGS) entry which is preliminary data.</text>
</comment>
<evidence type="ECO:0000313" key="1">
    <source>
        <dbReference type="EMBL" id="OXR39532.1"/>
    </source>
</evidence>